<sequence>MRPGGGRGEPGRRATGVPPPYGRGPLPRQPHWQGLPDWQPQPQPEPQPHAAIRGRLRISAGCSVGRSRAGSDWVLGESATGSS</sequence>
<dbReference type="EMBL" id="CP012382">
    <property type="protein sequence ID" value="AKZ56520.1"/>
    <property type="molecule type" value="Genomic_DNA"/>
</dbReference>
<evidence type="ECO:0000256" key="1">
    <source>
        <dbReference type="SAM" id="MobiDB-lite"/>
    </source>
</evidence>
<accession>A0A0K2ATT6</accession>
<name>A0A0K2ATT6_STRA7</name>
<reference evidence="3" key="1">
    <citation type="journal article" date="2015" name="J. Biotechnol.">
        <title>Complete genome sequence of Streptomyces ambofaciens ATCC 23877, the spiramycin producer.</title>
        <authorList>
            <person name="Thibessard A."/>
            <person name="Haas D."/>
            <person name="Gerbaud C."/>
            <person name="Aigle B."/>
            <person name="Lautru S."/>
            <person name="Pernodet J.L."/>
            <person name="Leblond P."/>
        </authorList>
    </citation>
    <scope>NUCLEOTIDE SEQUENCE [LARGE SCALE GENOMIC DNA]</scope>
    <source>
        <strain evidence="3">ATCC 23877 / 3486 / DSM 40053 / JCM 4204 / NBRC 12836 / NRRL B-2516</strain>
    </source>
</reference>
<protein>
    <submittedName>
        <fullName evidence="2">Uncharacterized protein</fullName>
    </submittedName>
</protein>
<proteinExistence type="predicted"/>
<feature type="region of interest" description="Disordered" evidence="1">
    <location>
        <begin position="1"/>
        <end position="49"/>
    </location>
</feature>
<dbReference type="KEGG" id="samb:SAM23877_3473"/>
<feature type="region of interest" description="Disordered" evidence="1">
    <location>
        <begin position="64"/>
        <end position="83"/>
    </location>
</feature>
<evidence type="ECO:0000313" key="2">
    <source>
        <dbReference type="EMBL" id="AKZ56520.1"/>
    </source>
</evidence>
<dbReference type="Proteomes" id="UP000061018">
    <property type="component" value="Chromosome"/>
</dbReference>
<evidence type="ECO:0000313" key="3">
    <source>
        <dbReference type="Proteomes" id="UP000061018"/>
    </source>
</evidence>
<dbReference type="AlphaFoldDB" id="A0A0K2ATT6"/>
<gene>
    <name evidence="2" type="ORF">SAM23877_3473</name>
</gene>
<organism evidence="2 3">
    <name type="scientific">Streptomyces ambofaciens (strain ATCC 23877 / 3486 / DSM 40053 / JCM 4204 / NBRC 12836 / NRRL B-2516)</name>
    <dbReference type="NCBI Taxonomy" id="278992"/>
    <lineage>
        <taxon>Bacteria</taxon>
        <taxon>Bacillati</taxon>
        <taxon>Actinomycetota</taxon>
        <taxon>Actinomycetes</taxon>
        <taxon>Kitasatosporales</taxon>
        <taxon>Streptomycetaceae</taxon>
        <taxon>Streptomyces</taxon>
    </lineage>
</organism>